<dbReference type="EMBL" id="RHFK02000003">
    <property type="protein sequence ID" value="TWW78670.1"/>
    <property type="molecule type" value="Genomic_DNA"/>
</dbReference>
<evidence type="ECO:0000313" key="9">
    <source>
        <dbReference type="EMBL" id="TWW78670.1"/>
    </source>
</evidence>
<dbReference type="PANTHER" id="PTHR15653:SF2">
    <property type="entry name" value="STRIATIN"/>
    <property type="match status" value="1"/>
</dbReference>
<comment type="subcellular location">
    <subcellularLocation>
        <location evidence="1">Cytoplasm</location>
    </subcellularLocation>
</comment>
<keyword evidence="3" id="KW-0963">Cytoplasm</keyword>
<dbReference type="InterPro" id="IPR051488">
    <property type="entry name" value="WD_repeat_striatin"/>
</dbReference>
<keyword evidence="4" id="KW-0597">Phosphoprotein</keyword>
<comment type="caution">
    <text evidence="9">The sequence shown here is derived from an EMBL/GenBank/DDBJ whole genome shotgun (WGS) entry which is preliminary data.</text>
</comment>
<dbReference type="GO" id="GO:0051721">
    <property type="term" value="F:protein phosphatase 2A binding"/>
    <property type="evidence" value="ECO:0007669"/>
    <property type="project" value="TreeGrafter"/>
</dbReference>
<dbReference type="GO" id="GO:0005737">
    <property type="term" value="C:cytoplasm"/>
    <property type="evidence" value="ECO:0007669"/>
    <property type="project" value="UniProtKB-SubCell"/>
</dbReference>
<proteinExistence type="inferred from homology"/>
<dbReference type="GO" id="GO:0030425">
    <property type="term" value="C:dendrite"/>
    <property type="evidence" value="ECO:0007669"/>
    <property type="project" value="TreeGrafter"/>
</dbReference>
<dbReference type="GO" id="GO:0005516">
    <property type="term" value="F:calmodulin binding"/>
    <property type="evidence" value="ECO:0007669"/>
    <property type="project" value="UniProtKB-KW"/>
</dbReference>
<name>A0A5C6PK90_9TELE</name>
<reference evidence="9 10" key="1">
    <citation type="submission" date="2019-04" db="EMBL/GenBank/DDBJ databases">
        <title>Chromosome genome assembly for Takifugu flavidus.</title>
        <authorList>
            <person name="Xiao S."/>
        </authorList>
    </citation>
    <scope>NUCLEOTIDE SEQUENCE [LARGE SCALE GENOMIC DNA]</scope>
    <source>
        <strain evidence="9">HTHZ2018</strain>
        <tissue evidence="9">Muscle</tissue>
    </source>
</reference>
<dbReference type="PANTHER" id="PTHR15653">
    <property type="entry name" value="STRIATIN"/>
    <property type="match status" value="1"/>
</dbReference>
<dbReference type="InterPro" id="IPR013258">
    <property type="entry name" value="Striatin_N"/>
</dbReference>
<dbReference type="Pfam" id="PF08232">
    <property type="entry name" value="Striatin"/>
    <property type="match status" value="1"/>
</dbReference>
<accession>A0A5C6PK90</accession>
<dbReference type="GO" id="GO:0044877">
    <property type="term" value="F:protein-containing complex binding"/>
    <property type="evidence" value="ECO:0007669"/>
    <property type="project" value="TreeGrafter"/>
</dbReference>
<dbReference type="Gene3D" id="1.20.5.300">
    <property type="match status" value="1"/>
</dbReference>
<organism evidence="9 10">
    <name type="scientific">Takifugu flavidus</name>
    <name type="common">sansaifugu</name>
    <dbReference type="NCBI Taxonomy" id="433684"/>
    <lineage>
        <taxon>Eukaryota</taxon>
        <taxon>Metazoa</taxon>
        <taxon>Chordata</taxon>
        <taxon>Craniata</taxon>
        <taxon>Vertebrata</taxon>
        <taxon>Euteleostomi</taxon>
        <taxon>Actinopterygii</taxon>
        <taxon>Neopterygii</taxon>
        <taxon>Teleostei</taxon>
        <taxon>Neoteleostei</taxon>
        <taxon>Acanthomorphata</taxon>
        <taxon>Eupercaria</taxon>
        <taxon>Tetraodontiformes</taxon>
        <taxon>Tetradontoidea</taxon>
        <taxon>Tetraodontidae</taxon>
        <taxon>Takifugu</taxon>
    </lineage>
</organism>
<evidence type="ECO:0000256" key="7">
    <source>
        <dbReference type="ARBA" id="ARBA00023054"/>
    </source>
</evidence>
<feature type="domain" description="Striatin N-terminal" evidence="8">
    <location>
        <begin position="18"/>
        <end position="75"/>
    </location>
</feature>
<evidence type="ECO:0000313" key="10">
    <source>
        <dbReference type="Proteomes" id="UP000324091"/>
    </source>
</evidence>
<evidence type="ECO:0000256" key="5">
    <source>
        <dbReference type="ARBA" id="ARBA00022737"/>
    </source>
</evidence>
<evidence type="ECO:0000256" key="2">
    <source>
        <dbReference type="ARBA" id="ARBA00009616"/>
    </source>
</evidence>
<protein>
    <submittedName>
        <fullName evidence="9">Striatin</fullName>
    </submittedName>
</protein>
<evidence type="ECO:0000256" key="3">
    <source>
        <dbReference type="ARBA" id="ARBA00022490"/>
    </source>
</evidence>
<dbReference type="FunFam" id="1.20.5.300:FF:000001">
    <property type="entry name" value="striatin isoform X1"/>
    <property type="match status" value="1"/>
</dbReference>
<keyword evidence="10" id="KW-1185">Reference proteome</keyword>
<evidence type="ECO:0000256" key="4">
    <source>
        <dbReference type="ARBA" id="ARBA00022553"/>
    </source>
</evidence>
<sequence>MLTQTDHPQLLPATKERSAQIAFLQGERKGQENLKKDLVRRIKMLEYALKQERAKFHKLKYGTELNQGDVKPPSYDSGKCPSRAPLCSDRPFHVRKVHV</sequence>
<dbReference type="GO" id="GO:0070016">
    <property type="term" value="F:armadillo repeat domain binding"/>
    <property type="evidence" value="ECO:0007669"/>
    <property type="project" value="TreeGrafter"/>
</dbReference>
<dbReference type="Proteomes" id="UP000324091">
    <property type="component" value="Chromosome 11"/>
</dbReference>
<dbReference type="AlphaFoldDB" id="A0A5C6PK90"/>
<gene>
    <name evidence="9" type="ORF">D4764_11G0007910</name>
</gene>
<keyword evidence="6" id="KW-0112">Calmodulin-binding</keyword>
<evidence type="ECO:0000256" key="6">
    <source>
        <dbReference type="ARBA" id="ARBA00022860"/>
    </source>
</evidence>
<keyword evidence="7" id="KW-0175">Coiled coil</keyword>
<comment type="similarity">
    <text evidence="2">Belongs to the WD repeat striatin family.</text>
</comment>
<evidence type="ECO:0000256" key="1">
    <source>
        <dbReference type="ARBA" id="ARBA00004496"/>
    </source>
</evidence>
<keyword evidence="5" id="KW-0677">Repeat</keyword>
<evidence type="ECO:0000259" key="8">
    <source>
        <dbReference type="Pfam" id="PF08232"/>
    </source>
</evidence>